<dbReference type="PANTHER" id="PTHR11844">
    <property type="entry name" value="METALLOPROTEASE INHIBITOR"/>
    <property type="match status" value="1"/>
</dbReference>
<evidence type="ECO:0000256" key="2">
    <source>
        <dbReference type="ARBA" id="ARBA00022525"/>
    </source>
</evidence>
<reference evidence="4 5" key="1">
    <citation type="submission" date="2016-11" db="EMBL/GenBank/DDBJ databases">
        <title>Complete genome sequencing of Virgibacillus halodenitrificans PDB-F2.</title>
        <authorList>
            <person name="Sun Z."/>
            <person name="Zhou Y."/>
            <person name="Li H."/>
        </authorList>
    </citation>
    <scope>NUCLEOTIDE SEQUENCE [LARGE SCALE GENOMIC DNA]</scope>
    <source>
        <strain evidence="4 5">PDB-F2</strain>
    </source>
</reference>
<keyword evidence="2" id="KW-0964">Secreted</keyword>
<keyword evidence="3" id="KW-0472">Membrane</keyword>
<dbReference type="SUPFAM" id="SSF50242">
    <property type="entry name" value="TIMP-like"/>
    <property type="match status" value="1"/>
</dbReference>
<keyword evidence="3" id="KW-0812">Transmembrane</keyword>
<dbReference type="GO" id="GO:0051045">
    <property type="term" value="P:negative regulation of membrane protein ectodomain proteolysis"/>
    <property type="evidence" value="ECO:0007669"/>
    <property type="project" value="TreeGrafter"/>
</dbReference>
<dbReference type="GO" id="GO:0031012">
    <property type="term" value="C:extracellular matrix"/>
    <property type="evidence" value="ECO:0007669"/>
    <property type="project" value="TreeGrafter"/>
</dbReference>
<dbReference type="KEGG" id="vhl:BME96_05140"/>
<sequence>MLKRRKRKLQLSFHAITYLIIFIFALSIYPTTSDACSCLEPGPPKEELKRSSAVFSGKVIKQIDENENNLIQSSADQIVTVLKVDMTWKGINETEVIVYTERDSASCGFEFKVNNSYLVYATKKDDKLHVSLCSRTTALTEATEDLTELGDGKKPTNQVSVNVNDESNESTNLGFFIYLAIMFLLLGGGYRMVLKRRRN</sequence>
<dbReference type="GO" id="GO:0008191">
    <property type="term" value="F:metalloendopeptidase inhibitor activity"/>
    <property type="evidence" value="ECO:0007669"/>
    <property type="project" value="InterPro"/>
</dbReference>
<dbReference type="GO" id="GO:0002020">
    <property type="term" value="F:protease binding"/>
    <property type="evidence" value="ECO:0007669"/>
    <property type="project" value="TreeGrafter"/>
</dbReference>
<dbReference type="GeneID" id="71513770"/>
<name>A0AAC9NKE4_VIRHA</name>
<protein>
    <recommendedName>
        <fullName evidence="6">Tissue inhibitor of metalloproteinase</fullName>
    </recommendedName>
</protein>
<proteinExistence type="predicted"/>
<gene>
    <name evidence="4" type="ORF">BME96_05140</name>
</gene>
<dbReference type="EMBL" id="CP017962">
    <property type="protein sequence ID" value="APC47589.1"/>
    <property type="molecule type" value="Genomic_DNA"/>
</dbReference>
<evidence type="ECO:0000313" key="4">
    <source>
        <dbReference type="EMBL" id="APC47589.1"/>
    </source>
</evidence>
<organism evidence="4 5">
    <name type="scientific">Virgibacillus halodenitrificans</name>
    <name type="common">Bacillus halodenitrificans</name>
    <dbReference type="NCBI Taxonomy" id="1482"/>
    <lineage>
        <taxon>Bacteria</taxon>
        <taxon>Bacillati</taxon>
        <taxon>Bacillota</taxon>
        <taxon>Bacilli</taxon>
        <taxon>Bacillales</taxon>
        <taxon>Bacillaceae</taxon>
        <taxon>Virgibacillus</taxon>
    </lineage>
</organism>
<dbReference type="InterPro" id="IPR008993">
    <property type="entry name" value="TIMP-like_OB-fold"/>
</dbReference>
<comment type="subcellular location">
    <subcellularLocation>
        <location evidence="1">Secreted</location>
    </subcellularLocation>
</comment>
<evidence type="ECO:0000256" key="1">
    <source>
        <dbReference type="ARBA" id="ARBA00004613"/>
    </source>
</evidence>
<evidence type="ECO:0000256" key="3">
    <source>
        <dbReference type="SAM" id="Phobius"/>
    </source>
</evidence>
<dbReference type="Gene3D" id="2.40.50.120">
    <property type="match status" value="1"/>
</dbReference>
<feature type="transmembrane region" description="Helical" evidence="3">
    <location>
        <begin position="12"/>
        <end position="29"/>
    </location>
</feature>
<dbReference type="GO" id="GO:0005615">
    <property type="term" value="C:extracellular space"/>
    <property type="evidence" value="ECO:0007669"/>
    <property type="project" value="TreeGrafter"/>
</dbReference>
<dbReference type="Proteomes" id="UP000182945">
    <property type="component" value="Chromosome"/>
</dbReference>
<dbReference type="AlphaFoldDB" id="A0AAC9NKE4"/>
<dbReference type="RefSeq" id="WP_071648493.1">
    <property type="nucleotide sequence ID" value="NZ_CP017962.1"/>
</dbReference>
<dbReference type="InterPro" id="IPR001820">
    <property type="entry name" value="TIMP"/>
</dbReference>
<evidence type="ECO:0000313" key="5">
    <source>
        <dbReference type="Proteomes" id="UP000182945"/>
    </source>
</evidence>
<feature type="transmembrane region" description="Helical" evidence="3">
    <location>
        <begin position="175"/>
        <end position="194"/>
    </location>
</feature>
<evidence type="ECO:0008006" key="6">
    <source>
        <dbReference type="Google" id="ProtNLM"/>
    </source>
</evidence>
<accession>A0AAC9NKE4</accession>
<dbReference type="PANTHER" id="PTHR11844:SF33">
    <property type="entry name" value="TISSUE INHIBITOR OF METALLOPROTEINASE"/>
    <property type="match status" value="1"/>
</dbReference>
<keyword evidence="3" id="KW-1133">Transmembrane helix</keyword>
<dbReference type="Pfam" id="PF00965">
    <property type="entry name" value="TIMP"/>
    <property type="match status" value="1"/>
</dbReference>